<comment type="subcellular location">
    <subcellularLocation>
        <location evidence="1">Membrane</location>
        <topology evidence="1">Single-pass type I membrane protein</topology>
    </subcellularLocation>
</comment>
<dbReference type="Pfam" id="PF25059">
    <property type="entry name" value="FN3_DSCAM-DSCAML_C"/>
    <property type="match status" value="1"/>
</dbReference>
<evidence type="ECO:0000256" key="6">
    <source>
        <dbReference type="ARBA" id="ARBA00022989"/>
    </source>
</evidence>
<evidence type="ECO:0000256" key="4">
    <source>
        <dbReference type="ARBA" id="ARBA00022737"/>
    </source>
</evidence>
<proteinExistence type="predicted"/>
<dbReference type="FunFam" id="2.60.40.10:FF:000394">
    <property type="entry name" value="Down syndrome cell adhesion molecule, isoform J"/>
    <property type="match status" value="1"/>
</dbReference>
<evidence type="ECO:0000256" key="3">
    <source>
        <dbReference type="ARBA" id="ARBA00022729"/>
    </source>
</evidence>
<dbReference type="OrthoDB" id="5969272at2759"/>
<evidence type="ECO:0000256" key="11">
    <source>
        <dbReference type="SAM" id="Phobius"/>
    </source>
</evidence>
<feature type="domain" description="Ig-like" evidence="12">
    <location>
        <begin position="510"/>
        <end position="601"/>
    </location>
</feature>
<dbReference type="FunFam" id="2.60.40.10:FF:000104">
    <property type="entry name" value="Down syndrome cell adhesion molecule b"/>
    <property type="match status" value="1"/>
</dbReference>
<dbReference type="PROSITE" id="PS50835">
    <property type="entry name" value="IG_LIKE"/>
    <property type="match status" value="16"/>
</dbReference>
<feature type="domain" description="Ig-like" evidence="12">
    <location>
        <begin position="11"/>
        <end position="104"/>
    </location>
</feature>
<keyword evidence="4" id="KW-0677">Repeat</keyword>
<dbReference type="InterPro" id="IPR003598">
    <property type="entry name" value="Ig_sub2"/>
</dbReference>
<feature type="domain" description="Ig-like" evidence="12">
    <location>
        <begin position="1382"/>
        <end position="1474"/>
    </location>
</feature>
<dbReference type="InterPro" id="IPR036179">
    <property type="entry name" value="Ig-like_dom_sf"/>
</dbReference>
<name>A0A7R9A4F6_9CRUS</name>
<protein>
    <recommendedName>
        <fullName evidence="16">Down syndrome cell adhesion molecule-like protein Dscam2</fullName>
    </recommendedName>
</protein>
<feature type="compositionally biased region" description="Polar residues" evidence="10">
    <location>
        <begin position="2428"/>
        <end position="2444"/>
    </location>
</feature>
<organism evidence="14">
    <name type="scientific">Darwinula stevensoni</name>
    <dbReference type="NCBI Taxonomy" id="69355"/>
    <lineage>
        <taxon>Eukaryota</taxon>
        <taxon>Metazoa</taxon>
        <taxon>Ecdysozoa</taxon>
        <taxon>Arthropoda</taxon>
        <taxon>Crustacea</taxon>
        <taxon>Oligostraca</taxon>
        <taxon>Ostracoda</taxon>
        <taxon>Podocopa</taxon>
        <taxon>Podocopida</taxon>
        <taxon>Darwinulocopina</taxon>
        <taxon>Darwinuloidea</taxon>
        <taxon>Darwinulidae</taxon>
        <taxon>Darwinula</taxon>
    </lineage>
</organism>
<dbReference type="InterPro" id="IPR036116">
    <property type="entry name" value="FN3_sf"/>
</dbReference>
<dbReference type="GO" id="GO:0005886">
    <property type="term" value="C:plasma membrane"/>
    <property type="evidence" value="ECO:0007669"/>
    <property type="project" value="TreeGrafter"/>
</dbReference>
<feature type="domain" description="Fibronectin type-III" evidence="13">
    <location>
        <begin position="1688"/>
        <end position="1784"/>
    </location>
</feature>
<keyword evidence="3" id="KW-0732">Signal</keyword>
<feature type="domain" description="Ig-like" evidence="12">
    <location>
        <begin position="703"/>
        <end position="794"/>
    </location>
</feature>
<sequence length="2574" mass="279039">MFINSLPVDPPQLLENFKEETLQPGPSVFLKCVASGNPTPDIHWELDGTKVASSDRMQIGQYVMANGEVVSHLNISAIHTNDGGLYRCVATSSVGKAEHASRINVFGMPFVRSMEKRKIVAGDMLIIHCPAAGYPIDSITWERGSRILPINRRQKVFPNGTLIIEDVQRTGDQGIYTCVAKNAQGYSAKGDLDIQVMVPPVIAHFEFEGPLNEGDVGQLSCLVAKGDPPLHVTWSFHGLQLNNNLGISMVRLGTRTSILTIDSVSSKHSGTYTCTARNAAGTVQHSADLIVNGNLCQGDISLSCGDGNIATSLFVVPPTIVPFTFGRDVLNAGESAQITCFVSKGDEPLQIRWTFYGQEISSHMGISTTRVGKQANLLMINHVSAGHSGNYTCTAYNGVGSANYTAELIVNVPPKIEPFSFAEGTLESGSPASLQCFVSQGDSPLTVLWTFHGKDVSTQQGIRTFKVNSRISLLTVDSINEFHSGNYTCTVRNPAGETNFTAALYVNVPPKISPFEFGSTALNAGETTSITCLVGSGDLPLQISWTFHGQNVSSQMGISTVRVGSRMSLLVVDHVAAGHSGNYSCSARNSAGSDDFTTHLSVNVPPSIEPFSFGNSGILDYGHPASLNCLVGKGDLPISIIWTFHGSAVSANMGVSTTRLGGRMSVLMIESVSASHKGNYTCSAKNPAGTANYTTTLSVNVPPTIKPFDFGAPALDAGETASIQCLVATGDLPLQISWTFHGQNVSSQMGISTVRVGSRTSLLMVDHVAAGHSGNYTCSAKNSAGSDNYTAHLAVNALPKIEPFTFGDFGILDSGHPASIQCLVSRGDLPISIVWSFHGATVSPNMGVSTTRLGSQMSVLLIDSVSASHRGNYTCSAKNPAGTANYTATLSVNVPPSIVPFSFGDSPLHSGELAQVTCIVKKGDTPLTITWTFHGRNLSSQMGISTHRFGQQSSILTIDHIAAGHSGNYTCIARNAVGEDKFTATLLVNVPPSIVPFSFGEYALPSGESTQVQCYVKGGDTPLTITWTFHGRNLSSQMGISTHRFGQRSSLLTIDHVAAGHSGNYTCIARNSVGEEKYTAQLLVNVPPRITPFAFGPNPLQEGQLAQIQCLVSEGDTPLTLSWTFHGQNLSSPSEMGIATYRLRQESSILTINRVIARHAGTYTCTAHNAVASDSYSAVLRVNVPPVIKPFSFGDEPLQAGSVVQVTCFVNEGDLPLSITWFFHGKDLSSQMGISTLRVGQRSSLLTIEHVIAGHAGIYSCKAKNAVGEMTSSAPLKVNVPPRWIVEPKQKALALGSDAQIECKADGFPKPQISWKKAAVSAVAGDYRELRTDDPSIKVAEDGTLHFHNIQKSSEGYYLCEATNGIGAGLSGVTYINVQAPPQFEIQFRNQTAKRGESATLFCEAKGEKPIGILWNFNNQRLNTKQNPRYAIREEVTANGVRSDLTIKDTKREDSGTFACVATNAFGSDDTTINFIVQERPEVPYGIKVIDKSSRTVQLQWVAPYDGNSHITGYIIEYKISADMWDENKERVVIPGEQSVAGVFSLRPATTYNLRIMAENEVGISDPSDVVTIITAEEAPSAPPKMVKVEALDQHTLQVAWRPPPRDHWNGEILGYYVGYKLASSDERFRFETVEFSKEMSKEHHLQLSNLKMFTEYAAVVQAFNKIDSGPTSEEVRAFTAEGAPTEPPAQVTCTSLTSQTMRVAWKPPPQSSINGVIQGYKIIFGHTSTWYDEKTKETQEAKETEVILQDLQKYTNYTLQVLAFTGGGDGVKCEPISCHTEQDVPSEPANIKALVTSENSILISWLPPEEPNGVITHYTVYIKEKKGNKEKLRKERVPADGKQFEVDSLSNKASFDFWVTASTTVGEGTRSPTTTLTPNIKVPAKISSFDASFTATAQEDITLPCLSVGKPTPTVEWRIKGAPFAPTERIRVLPEGSLLIKSVTRDDAGEYTCFVENPYGQDTIKHSLAVLAPPLPPQLSLSSDSTDGITVLLKAQRDDSMPIHGFRLHFKPEFGKWDSVQLSHDTVTYTLENLWCGVRYEIYVEAFNNIGKGKPSDILKARTKGQKPSVPDAGKFLEVSSTSVTLHLGAWDDGGCPMLYFVVEYRAKHQQEWTLVSHNVQPGGNFVVLDLSPATWYLLRVTAYNNAGPTKAEYEFPTLTAEGGTVAPARDLTPKSEDPIDLPFYLNLTILVPCGAAILVIIIAVAVVCFIKGKHAQEKESIGGLSPPQVDETTRRAGYPAWLPDWVDLNIIVPVGATIIVVIVGISVICFAVAKRHRFPLQSRLQEEPMYATSMPPGTLDKRHSQFRDELGYIAPPNRKLPPIPGNNYNTCDRIKRGRGAQSPSGTWDPRRHFYEEVSYYDMTSKKPIPPPHHKGENLNSGPLDEDICPYATFHLLGFREENMDQHGNHHMYPHPHGAATIGPGGLSSTPAHARQGSQSMPRPSSDGHFIQTANGTKFSPEYDDPANTDYEEHPYDGGCQGQCHGTVRRALPGGGYETLPPPPPPRNPEFSGGPDGNFPPPPSDNTLNNAGARGELAKSTEEMRKLLDNCRRERSPPTHRPNGLIPFDTMAV</sequence>
<dbReference type="PROSITE" id="PS50853">
    <property type="entry name" value="FN3"/>
    <property type="match status" value="6"/>
</dbReference>
<feature type="domain" description="Fibronectin type-III" evidence="13">
    <location>
        <begin position="1483"/>
        <end position="1578"/>
    </location>
</feature>
<evidence type="ECO:0000256" key="9">
    <source>
        <dbReference type="ARBA" id="ARBA00023319"/>
    </source>
</evidence>
<dbReference type="SMART" id="SM00060">
    <property type="entry name" value="FN3"/>
    <property type="match status" value="6"/>
</dbReference>
<dbReference type="FunFam" id="2.60.40.10:FF:000719">
    <property type="entry name" value="nephrin isoform X1"/>
    <property type="match status" value="1"/>
</dbReference>
<evidence type="ECO:0000256" key="2">
    <source>
        <dbReference type="ARBA" id="ARBA00022692"/>
    </source>
</evidence>
<dbReference type="EMBL" id="LR900496">
    <property type="protein sequence ID" value="CAD7245879.1"/>
    <property type="molecule type" value="Genomic_DNA"/>
</dbReference>
<accession>A0A7R9A4F6</accession>
<dbReference type="InterPro" id="IPR013098">
    <property type="entry name" value="Ig_I-set"/>
</dbReference>
<keyword evidence="9" id="KW-0393">Immunoglobulin domain</keyword>
<feature type="domain" description="Fibronectin type-III" evidence="13">
    <location>
        <begin position="1788"/>
        <end position="1884"/>
    </location>
</feature>
<evidence type="ECO:0000256" key="8">
    <source>
        <dbReference type="ARBA" id="ARBA00023157"/>
    </source>
</evidence>
<feature type="domain" description="Ig-like" evidence="12">
    <location>
        <begin position="1186"/>
        <end position="1277"/>
    </location>
</feature>
<dbReference type="CDD" id="cd00063">
    <property type="entry name" value="FN3"/>
    <property type="match status" value="6"/>
</dbReference>
<evidence type="ECO:0000259" key="13">
    <source>
        <dbReference type="PROSITE" id="PS50853"/>
    </source>
</evidence>
<evidence type="ECO:0008006" key="16">
    <source>
        <dbReference type="Google" id="ProtNLM"/>
    </source>
</evidence>
<dbReference type="Pfam" id="PF13927">
    <property type="entry name" value="Ig_3"/>
    <property type="match status" value="11"/>
</dbReference>
<dbReference type="PANTHER" id="PTHR10075:SF53">
    <property type="entry name" value="DOWN SYNDROME CELL ADHESION MOLECULE 1, ISOFORM BQ"/>
    <property type="match status" value="1"/>
</dbReference>
<keyword evidence="7 11" id="KW-0472">Membrane</keyword>
<feature type="domain" description="Ig-like" evidence="12">
    <location>
        <begin position="896"/>
        <end position="989"/>
    </location>
</feature>
<evidence type="ECO:0000256" key="7">
    <source>
        <dbReference type="ARBA" id="ARBA00023136"/>
    </source>
</evidence>
<dbReference type="InterPro" id="IPR013783">
    <property type="entry name" value="Ig-like_fold"/>
</dbReference>
<dbReference type="FunFam" id="2.60.40.10:FF:000333">
    <property type="entry name" value="Down syndrome cell adhesion molecule"/>
    <property type="match status" value="3"/>
</dbReference>
<dbReference type="SMART" id="SM00409">
    <property type="entry name" value="IG"/>
    <property type="match status" value="16"/>
</dbReference>
<evidence type="ECO:0000256" key="1">
    <source>
        <dbReference type="ARBA" id="ARBA00004479"/>
    </source>
</evidence>
<dbReference type="SUPFAM" id="SSF49265">
    <property type="entry name" value="Fibronectin type III"/>
    <property type="match status" value="3"/>
</dbReference>
<feature type="domain" description="Fibronectin type-III" evidence="13">
    <location>
        <begin position="2071"/>
        <end position="2164"/>
    </location>
</feature>
<dbReference type="PANTHER" id="PTHR10075">
    <property type="entry name" value="BASIGIN RELATED"/>
    <property type="match status" value="1"/>
</dbReference>
<feature type="region of interest" description="Disordered" evidence="10">
    <location>
        <begin position="2426"/>
        <end position="2574"/>
    </location>
</feature>
<evidence type="ECO:0000256" key="10">
    <source>
        <dbReference type="SAM" id="MobiDB-lite"/>
    </source>
</evidence>
<feature type="domain" description="Ig-like" evidence="12">
    <location>
        <begin position="318"/>
        <end position="411"/>
    </location>
</feature>
<dbReference type="SUPFAM" id="SSF48726">
    <property type="entry name" value="Immunoglobulin"/>
    <property type="match status" value="16"/>
</dbReference>
<feature type="transmembrane region" description="Helical" evidence="11">
    <location>
        <begin position="2252"/>
        <end position="2275"/>
    </location>
</feature>
<dbReference type="EMBL" id="CAJPEV010000979">
    <property type="protein sequence ID" value="CAG0889891.1"/>
    <property type="molecule type" value="Genomic_DNA"/>
</dbReference>
<keyword evidence="5" id="KW-0130">Cell adhesion</keyword>
<dbReference type="InterPro" id="IPR003961">
    <property type="entry name" value="FN3_dom"/>
</dbReference>
<evidence type="ECO:0000259" key="12">
    <source>
        <dbReference type="PROSITE" id="PS50835"/>
    </source>
</evidence>
<feature type="domain" description="Fibronectin type-III" evidence="13">
    <location>
        <begin position="1583"/>
        <end position="1683"/>
    </location>
</feature>
<evidence type="ECO:0000256" key="5">
    <source>
        <dbReference type="ARBA" id="ARBA00022889"/>
    </source>
</evidence>
<feature type="transmembrane region" description="Helical" evidence="11">
    <location>
        <begin position="2185"/>
        <end position="2212"/>
    </location>
</feature>
<feature type="domain" description="Ig-like" evidence="12">
    <location>
        <begin position="1088"/>
        <end position="1181"/>
    </location>
</feature>
<dbReference type="FunFam" id="2.60.40.10:FF:000410">
    <property type="entry name" value="Down syndrome cell adhesion molecule, isoform H"/>
    <property type="match status" value="1"/>
</dbReference>
<dbReference type="GO" id="GO:0007156">
    <property type="term" value="P:homophilic cell adhesion via plasma membrane adhesion molecules"/>
    <property type="evidence" value="ECO:0007669"/>
    <property type="project" value="TreeGrafter"/>
</dbReference>
<dbReference type="InterPro" id="IPR056754">
    <property type="entry name" value="DSCAM/DSCAML_C"/>
</dbReference>
<dbReference type="FunFam" id="2.60.40.10:FF:000093">
    <property type="entry name" value="Down syndrome cell adhesion molecule, isoform B"/>
    <property type="match status" value="1"/>
</dbReference>
<feature type="domain" description="Ig-like" evidence="12">
    <location>
        <begin position="1873"/>
        <end position="1970"/>
    </location>
</feature>
<dbReference type="GO" id="GO:0007411">
    <property type="term" value="P:axon guidance"/>
    <property type="evidence" value="ECO:0007669"/>
    <property type="project" value="TreeGrafter"/>
</dbReference>
<feature type="domain" description="Ig-like" evidence="12">
    <location>
        <begin position="109"/>
        <end position="195"/>
    </location>
</feature>
<evidence type="ECO:0000313" key="14">
    <source>
        <dbReference type="EMBL" id="CAD7245879.1"/>
    </source>
</evidence>
<dbReference type="Gene3D" id="2.60.40.10">
    <property type="entry name" value="Immunoglobulins"/>
    <property type="match status" value="22"/>
</dbReference>
<feature type="domain" description="Ig-like" evidence="12">
    <location>
        <begin position="992"/>
        <end position="1085"/>
    </location>
</feature>
<dbReference type="InterPro" id="IPR003599">
    <property type="entry name" value="Ig_sub"/>
</dbReference>
<dbReference type="InterPro" id="IPR007110">
    <property type="entry name" value="Ig-like_dom"/>
</dbReference>
<feature type="domain" description="Ig-like" evidence="12">
    <location>
        <begin position="799"/>
        <end position="891"/>
    </location>
</feature>
<dbReference type="GO" id="GO:0070593">
    <property type="term" value="P:dendrite self-avoidance"/>
    <property type="evidence" value="ECO:0007669"/>
    <property type="project" value="TreeGrafter"/>
</dbReference>
<evidence type="ECO:0000313" key="15">
    <source>
        <dbReference type="Proteomes" id="UP000677054"/>
    </source>
</evidence>
<keyword evidence="15" id="KW-1185">Reference proteome</keyword>
<dbReference type="CDD" id="cd20956">
    <property type="entry name" value="IgI_4_Dscam"/>
    <property type="match status" value="1"/>
</dbReference>
<dbReference type="CDD" id="cd20958">
    <property type="entry name" value="IgI_5_Dscam"/>
    <property type="match status" value="1"/>
</dbReference>
<dbReference type="GO" id="GO:0098632">
    <property type="term" value="F:cell-cell adhesion mediator activity"/>
    <property type="evidence" value="ECO:0007669"/>
    <property type="project" value="TreeGrafter"/>
</dbReference>
<dbReference type="Pfam" id="PF00041">
    <property type="entry name" value="fn3"/>
    <property type="match status" value="5"/>
</dbReference>
<gene>
    <name evidence="14" type="ORF">DSTB1V02_LOCUS5745</name>
</gene>
<keyword evidence="8" id="KW-1015">Disulfide bond</keyword>
<keyword evidence="2 11" id="KW-0812">Transmembrane</keyword>
<dbReference type="FunFam" id="2.60.40.10:FF:000028">
    <property type="entry name" value="Neuronal cell adhesion molecule"/>
    <property type="match status" value="1"/>
</dbReference>
<dbReference type="Proteomes" id="UP000677054">
    <property type="component" value="Unassembled WGS sequence"/>
</dbReference>
<feature type="domain" description="Ig-like" evidence="12">
    <location>
        <begin position="199"/>
        <end position="290"/>
    </location>
</feature>
<feature type="domain" description="Ig-like" evidence="12">
    <location>
        <begin position="414"/>
        <end position="501"/>
    </location>
</feature>
<feature type="domain" description="Ig-like" evidence="12">
    <location>
        <begin position="1282"/>
        <end position="1371"/>
    </location>
</feature>
<dbReference type="FunFam" id="2.60.40.10:FF:000017">
    <property type="entry name" value="Down syndrome cell adhesion molecule b"/>
    <property type="match status" value="9"/>
</dbReference>
<reference evidence="14" key="1">
    <citation type="submission" date="2020-11" db="EMBL/GenBank/DDBJ databases">
        <authorList>
            <person name="Tran Van P."/>
        </authorList>
    </citation>
    <scope>NUCLEOTIDE SEQUENCE</scope>
</reference>
<keyword evidence="6 11" id="KW-1133">Transmembrane helix</keyword>
<dbReference type="Pfam" id="PF07679">
    <property type="entry name" value="I-set"/>
    <property type="match status" value="5"/>
</dbReference>
<feature type="compositionally biased region" description="Basic and acidic residues" evidence="10">
    <location>
        <begin position="2537"/>
        <end position="2558"/>
    </location>
</feature>
<feature type="domain" description="Ig-like" evidence="12">
    <location>
        <begin position="606"/>
        <end position="698"/>
    </location>
</feature>
<dbReference type="SMART" id="SM00408">
    <property type="entry name" value="IGc2"/>
    <property type="match status" value="16"/>
</dbReference>
<feature type="domain" description="Fibronectin type-III" evidence="13">
    <location>
        <begin position="1974"/>
        <end position="2067"/>
    </location>
</feature>
<dbReference type="GO" id="GO:0030424">
    <property type="term" value="C:axon"/>
    <property type="evidence" value="ECO:0007669"/>
    <property type="project" value="TreeGrafter"/>
</dbReference>